<feature type="domain" description="ABC transporter" evidence="4">
    <location>
        <begin position="58"/>
        <end position="292"/>
    </location>
</feature>
<dbReference type="SMART" id="SM00382">
    <property type="entry name" value="AAA"/>
    <property type="match status" value="1"/>
</dbReference>
<keyword evidence="6" id="KW-1185">Reference proteome</keyword>
<dbReference type="PANTHER" id="PTHR43158:SF2">
    <property type="entry name" value="SKFA PEPTIDE EXPORT ATP-BINDING PROTEIN SKFE"/>
    <property type="match status" value="1"/>
</dbReference>
<proteinExistence type="predicted"/>
<evidence type="ECO:0000259" key="4">
    <source>
        <dbReference type="PROSITE" id="PS50893"/>
    </source>
</evidence>
<dbReference type="Pfam" id="PF00005">
    <property type="entry name" value="ABC_tran"/>
    <property type="match status" value="1"/>
</dbReference>
<dbReference type="Gene3D" id="3.40.50.300">
    <property type="entry name" value="P-loop containing nucleotide triphosphate hydrolases"/>
    <property type="match status" value="1"/>
</dbReference>
<feature type="non-terminal residue" evidence="5">
    <location>
        <position position="1"/>
    </location>
</feature>
<organism evidence="5 6">
    <name type="scientific">Cyclostephanos tholiformis</name>
    <dbReference type="NCBI Taxonomy" id="382380"/>
    <lineage>
        <taxon>Eukaryota</taxon>
        <taxon>Sar</taxon>
        <taxon>Stramenopiles</taxon>
        <taxon>Ochrophyta</taxon>
        <taxon>Bacillariophyta</taxon>
        <taxon>Coscinodiscophyceae</taxon>
        <taxon>Thalassiosirophycidae</taxon>
        <taxon>Stephanodiscales</taxon>
        <taxon>Stephanodiscaceae</taxon>
        <taxon>Cyclostephanos</taxon>
    </lineage>
</organism>
<feature type="compositionally biased region" description="Basic and acidic residues" evidence="3">
    <location>
        <begin position="19"/>
        <end position="28"/>
    </location>
</feature>
<accession>A0ABD3R509</accession>
<name>A0ABD3R509_9STRA</name>
<dbReference type="PROSITE" id="PS50893">
    <property type="entry name" value="ABC_TRANSPORTER_2"/>
    <property type="match status" value="1"/>
</dbReference>
<dbReference type="PANTHER" id="PTHR43158">
    <property type="entry name" value="SKFA PEPTIDE EXPORT ATP-BINDING PROTEIN SKFE"/>
    <property type="match status" value="1"/>
</dbReference>
<protein>
    <recommendedName>
        <fullName evidence="4">ABC transporter domain-containing protein</fullName>
    </recommendedName>
</protein>
<evidence type="ECO:0000313" key="6">
    <source>
        <dbReference type="Proteomes" id="UP001530377"/>
    </source>
</evidence>
<dbReference type="AlphaFoldDB" id="A0ABD3R509"/>
<dbReference type="InterPro" id="IPR027417">
    <property type="entry name" value="P-loop_NTPase"/>
</dbReference>
<evidence type="ECO:0000256" key="2">
    <source>
        <dbReference type="ARBA" id="ARBA00022840"/>
    </source>
</evidence>
<gene>
    <name evidence="5" type="ORF">ACHAXA_000357</name>
</gene>
<dbReference type="SUPFAM" id="SSF52540">
    <property type="entry name" value="P-loop containing nucleoside triphosphate hydrolases"/>
    <property type="match status" value="1"/>
</dbReference>
<dbReference type="Proteomes" id="UP001530377">
    <property type="component" value="Unassembled WGS sequence"/>
</dbReference>
<reference evidence="5 6" key="1">
    <citation type="submission" date="2024-10" db="EMBL/GenBank/DDBJ databases">
        <title>Updated reference genomes for cyclostephanoid diatoms.</title>
        <authorList>
            <person name="Roberts W.R."/>
            <person name="Alverson A.J."/>
        </authorList>
    </citation>
    <scope>NUCLEOTIDE SEQUENCE [LARGE SCALE GENOMIC DNA]</scope>
    <source>
        <strain evidence="5 6">AJA228-03</strain>
    </source>
</reference>
<feature type="compositionally biased region" description="Polar residues" evidence="3">
    <location>
        <begin position="1"/>
        <end position="14"/>
    </location>
</feature>
<sequence length="392" mass="44472">NSLPTTTLNHSLPPTTTMDEEKKTEDTNHNMIAADSTKPASASTNTPTPTPPTPPPVVDIRNLTFHYDPSKSPNIVGLNCVIESNSRIILVGANGAGKSTLLRILTGQIFMGMKSDRFVINGMDRANDQFNGVAYLGGTWKRRRTGFEGVCPYTMDCAASEMMSNWQEQFKERRDELVRILGINLDWRMHECSDGQRKKVRMMIKLLRPFMLCVIDEFAADLDIFSRKRFFDFLTRECKERGASVVYCTHIFDQADDWASHVAFMQLDGVLSPIHRLSTYEPYRRILARSGKDRAMCPMYTLVLEELERQYREQSDLFLEDNACLADVIMHGQGTELGHDRFEAEAAGDQTGWVSGRLTRQLNAEEQQLRRNERAEKRIALEKAAMTTGSVQ</sequence>
<evidence type="ECO:0000256" key="1">
    <source>
        <dbReference type="ARBA" id="ARBA00022741"/>
    </source>
</evidence>
<keyword evidence="2" id="KW-0067">ATP-binding</keyword>
<comment type="caution">
    <text evidence="5">The sequence shown here is derived from an EMBL/GenBank/DDBJ whole genome shotgun (WGS) entry which is preliminary data.</text>
</comment>
<evidence type="ECO:0000256" key="3">
    <source>
        <dbReference type="SAM" id="MobiDB-lite"/>
    </source>
</evidence>
<dbReference type="InterPro" id="IPR003439">
    <property type="entry name" value="ABC_transporter-like_ATP-bd"/>
</dbReference>
<dbReference type="EMBL" id="JALLPB020000568">
    <property type="protein sequence ID" value="KAL3807918.1"/>
    <property type="molecule type" value="Genomic_DNA"/>
</dbReference>
<dbReference type="GO" id="GO:0005524">
    <property type="term" value="F:ATP binding"/>
    <property type="evidence" value="ECO:0007669"/>
    <property type="project" value="UniProtKB-KW"/>
</dbReference>
<dbReference type="InterPro" id="IPR003593">
    <property type="entry name" value="AAA+_ATPase"/>
</dbReference>
<keyword evidence="1" id="KW-0547">Nucleotide-binding</keyword>
<evidence type="ECO:0000313" key="5">
    <source>
        <dbReference type="EMBL" id="KAL3807918.1"/>
    </source>
</evidence>
<feature type="region of interest" description="Disordered" evidence="3">
    <location>
        <begin position="1"/>
        <end position="56"/>
    </location>
</feature>